<evidence type="ECO:0000313" key="4">
    <source>
        <dbReference type="EMBL" id="KAJ0218294.1"/>
    </source>
</evidence>
<proteinExistence type="predicted"/>
<dbReference type="InterPro" id="IPR059000">
    <property type="entry name" value="ATPase_P-type_domA"/>
</dbReference>
<dbReference type="PANTHER" id="PTHR43520:SF22">
    <property type="entry name" value="COPPER-TRANSPORTING ATPASE PAA1, CHLOROPLASTIC"/>
    <property type="match status" value="1"/>
</dbReference>
<accession>A0A9R1W701</accession>
<evidence type="ECO:0000256" key="1">
    <source>
        <dbReference type="ARBA" id="ARBA00022723"/>
    </source>
</evidence>
<evidence type="ECO:0000313" key="5">
    <source>
        <dbReference type="Proteomes" id="UP000235145"/>
    </source>
</evidence>
<feature type="domain" description="P-type ATPase A" evidence="3">
    <location>
        <begin position="49"/>
        <end position="106"/>
    </location>
</feature>
<sequence>MLIAFVLLGRNLEQRAKIKATSDMTRLLSVLPPKARFLVVGGDVEKSTLTVDFPCDSLSVGDKIVVLPEDHVPADGIVTAGISIVDESSFTWEPLPVTKLPGVIIVSFSKNI</sequence>
<dbReference type="Gene3D" id="2.70.150.10">
    <property type="entry name" value="Calcium-transporting ATPase, cytoplasmic transduction domain A"/>
    <property type="match status" value="1"/>
</dbReference>
<comment type="caution">
    <text evidence="4">The sequence shown here is derived from an EMBL/GenBank/DDBJ whole genome shotgun (WGS) entry which is preliminary data.</text>
</comment>
<evidence type="ECO:0000256" key="2">
    <source>
        <dbReference type="ARBA" id="ARBA00022967"/>
    </source>
</evidence>
<evidence type="ECO:0000259" key="3">
    <source>
        <dbReference type="Pfam" id="PF00122"/>
    </source>
</evidence>
<name>A0A9R1W701_LACSA</name>
<organism evidence="4 5">
    <name type="scientific">Lactuca sativa</name>
    <name type="common">Garden lettuce</name>
    <dbReference type="NCBI Taxonomy" id="4236"/>
    <lineage>
        <taxon>Eukaryota</taxon>
        <taxon>Viridiplantae</taxon>
        <taxon>Streptophyta</taxon>
        <taxon>Embryophyta</taxon>
        <taxon>Tracheophyta</taxon>
        <taxon>Spermatophyta</taxon>
        <taxon>Magnoliopsida</taxon>
        <taxon>eudicotyledons</taxon>
        <taxon>Gunneridae</taxon>
        <taxon>Pentapetalae</taxon>
        <taxon>asterids</taxon>
        <taxon>campanulids</taxon>
        <taxon>Asterales</taxon>
        <taxon>Asteraceae</taxon>
        <taxon>Cichorioideae</taxon>
        <taxon>Cichorieae</taxon>
        <taxon>Lactucinae</taxon>
        <taxon>Lactuca</taxon>
    </lineage>
</organism>
<gene>
    <name evidence="4" type="ORF">LSAT_V11C300150190</name>
</gene>
<keyword evidence="1" id="KW-0479">Metal-binding</keyword>
<keyword evidence="5" id="KW-1185">Reference proteome</keyword>
<dbReference type="SUPFAM" id="SSF81653">
    <property type="entry name" value="Calcium ATPase, transduction domain A"/>
    <property type="match status" value="1"/>
</dbReference>
<dbReference type="InterPro" id="IPR008250">
    <property type="entry name" value="ATPase_P-typ_transduc_dom_A_sf"/>
</dbReference>
<dbReference type="EMBL" id="NBSK02000003">
    <property type="protein sequence ID" value="KAJ0218294.1"/>
    <property type="molecule type" value="Genomic_DNA"/>
</dbReference>
<dbReference type="Pfam" id="PF00122">
    <property type="entry name" value="E1-E2_ATPase"/>
    <property type="match status" value="1"/>
</dbReference>
<keyword evidence="2" id="KW-1278">Translocase</keyword>
<dbReference type="PANTHER" id="PTHR43520">
    <property type="entry name" value="ATP7, ISOFORM B"/>
    <property type="match status" value="1"/>
</dbReference>
<reference evidence="4 5" key="1">
    <citation type="journal article" date="2017" name="Nat. Commun.">
        <title>Genome assembly with in vitro proximity ligation data and whole-genome triplication in lettuce.</title>
        <authorList>
            <person name="Reyes-Chin-Wo S."/>
            <person name="Wang Z."/>
            <person name="Yang X."/>
            <person name="Kozik A."/>
            <person name="Arikit S."/>
            <person name="Song C."/>
            <person name="Xia L."/>
            <person name="Froenicke L."/>
            <person name="Lavelle D.O."/>
            <person name="Truco M.J."/>
            <person name="Xia R."/>
            <person name="Zhu S."/>
            <person name="Xu C."/>
            <person name="Xu H."/>
            <person name="Xu X."/>
            <person name="Cox K."/>
            <person name="Korf I."/>
            <person name="Meyers B.C."/>
            <person name="Michelmore R.W."/>
        </authorList>
    </citation>
    <scope>NUCLEOTIDE SEQUENCE [LARGE SCALE GENOMIC DNA]</scope>
    <source>
        <strain evidence="5">cv. Salinas</strain>
        <tissue evidence="4">Seedlings</tissue>
    </source>
</reference>
<dbReference type="GO" id="GO:0046872">
    <property type="term" value="F:metal ion binding"/>
    <property type="evidence" value="ECO:0007669"/>
    <property type="project" value="UniProtKB-KW"/>
</dbReference>
<dbReference type="Proteomes" id="UP000235145">
    <property type="component" value="Unassembled WGS sequence"/>
</dbReference>
<dbReference type="AlphaFoldDB" id="A0A9R1W701"/>
<protein>
    <recommendedName>
        <fullName evidence="3">P-type ATPase A domain-containing protein</fullName>
    </recommendedName>
</protein>